<name>A0A1J8QIB0_9AGAM</name>
<evidence type="ECO:0000313" key="3">
    <source>
        <dbReference type="Proteomes" id="UP000183567"/>
    </source>
</evidence>
<reference evidence="2 3" key="1">
    <citation type="submission" date="2016-03" db="EMBL/GenBank/DDBJ databases">
        <title>Comparative genomics of the ectomycorrhizal sister species Rhizopogon vinicolor and Rhizopogon vesiculosus (Basidiomycota: Boletales) reveals a divergence of the mating type B locus.</title>
        <authorList>
            <person name="Mujic A.B."/>
            <person name="Kuo A."/>
            <person name="Tritt A."/>
            <person name="Lipzen A."/>
            <person name="Chen C."/>
            <person name="Johnson J."/>
            <person name="Sharma A."/>
            <person name="Barry K."/>
            <person name="Grigoriev I.V."/>
            <person name="Spatafora J.W."/>
        </authorList>
    </citation>
    <scope>NUCLEOTIDE SEQUENCE [LARGE SCALE GENOMIC DNA]</scope>
    <source>
        <strain evidence="2 3">AM-OR11-056</strain>
    </source>
</reference>
<sequence>MLQVFQRDASNTVWASSANI</sequence>
<comment type="caution">
    <text evidence="2">The sequence shown here is derived from an EMBL/GenBank/DDBJ whole genome shotgun (WGS) entry which is preliminary data.</text>
</comment>
<organism evidence="2 3">
    <name type="scientific">Rhizopogon vesiculosus</name>
    <dbReference type="NCBI Taxonomy" id="180088"/>
    <lineage>
        <taxon>Eukaryota</taxon>
        <taxon>Fungi</taxon>
        <taxon>Dikarya</taxon>
        <taxon>Basidiomycota</taxon>
        <taxon>Agaricomycotina</taxon>
        <taxon>Agaricomycetes</taxon>
        <taxon>Agaricomycetidae</taxon>
        <taxon>Boletales</taxon>
        <taxon>Suillineae</taxon>
        <taxon>Rhizopogonaceae</taxon>
        <taxon>Rhizopogon</taxon>
    </lineage>
</organism>
<feature type="compositionally biased region" description="Polar residues" evidence="1">
    <location>
        <begin position="8"/>
        <end position="20"/>
    </location>
</feature>
<dbReference type="EMBL" id="LVVM01000582">
    <property type="protein sequence ID" value="OJA20375.1"/>
    <property type="molecule type" value="Genomic_DNA"/>
</dbReference>
<feature type="region of interest" description="Disordered" evidence="1">
    <location>
        <begin position="1"/>
        <end position="20"/>
    </location>
</feature>
<gene>
    <name evidence="2" type="ORF">AZE42_14032</name>
</gene>
<evidence type="ECO:0000313" key="2">
    <source>
        <dbReference type="EMBL" id="OJA20375.1"/>
    </source>
</evidence>
<protein>
    <submittedName>
        <fullName evidence="2">Uncharacterized protein</fullName>
    </submittedName>
</protein>
<dbReference type="AlphaFoldDB" id="A0A1J8QIB0"/>
<keyword evidence="3" id="KW-1185">Reference proteome</keyword>
<evidence type="ECO:0000256" key="1">
    <source>
        <dbReference type="SAM" id="MobiDB-lite"/>
    </source>
</evidence>
<dbReference type="Proteomes" id="UP000183567">
    <property type="component" value="Unassembled WGS sequence"/>
</dbReference>
<accession>A0A1J8QIB0</accession>
<proteinExistence type="predicted"/>